<accession>A0A091E0Y4</accession>
<protein>
    <submittedName>
        <fullName evidence="1">Uncharacterized protein</fullName>
    </submittedName>
</protein>
<keyword evidence="2" id="KW-1185">Reference proteome</keyword>
<gene>
    <name evidence="1" type="ORF">H920_00439</name>
</gene>
<evidence type="ECO:0000313" key="1">
    <source>
        <dbReference type="EMBL" id="KFO38044.1"/>
    </source>
</evidence>
<sequence length="104" mass="10740">MFLLHDPLERSHGKHNILQWQASLLHTPVDTEGASGDQNGDIQAASVAVQQRAAPGVTGQLRDGSQKDCVSGALAESHSSPEVAASALGDLVVEVVPAGHSVVL</sequence>
<evidence type="ECO:0000313" key="2">
    <source>
        <dbReference type="Proteomes" id="UP000028990"/>
    </source>
</evidence>
<name>A0A091E0Y4_FUKDA</name>
<dbReference type="EMBL" id="KN120636">
    <property type="protein sequence ID" value="KFO38044.1"/>
    <property type="molecule type" value="Genomic_DNA"/>
</dbReference>
<dbReference type="AlphaFoldDB" id="A0A091E0Y4"/>
<reference evidence="1 2" key="1">
    <citation type="submission" date="2013-11" db="EMBL/GenBank/DDBJ databases">
        <title>The Damaraland mole rat (Fukomys damarensis) genome and evolution of African mole rats.</title>
        <authorList>
            <person name="Gladyshev V.N."/>
            <person name="Fang X."/>
        </authorList>
    </citation>
    <scope>NUCLEOTIDE SEQUENCE [LARGE SCALE GENOMIC DNA]</scope>
    <source>
        <tissue evidence="1">Liver</tissue>
    </source>
</reference>
<dbReference type="Proteomes" id="UP000028990">
    <property type="component" value="Unassembled WGS sequence"/>
</dbReference>
<proteinExistence type="predicted"/>
<organism evidence="1 2">
    <name type="scientific">Fukomys damarensis</name>
    <name type="common">Damaraland mole rat</name>
    <name type="synonym">Cryptomys damarensis</name>
    <dbReference type="NCBI Taxonomy" id="885580"/>
    <lineage>
        <taxon>Eukaryota</taxon>
        <taxon>Metazoa</taxon>
        <taxon>Chordata</taxon>
        <taxon>Craniata</taxon>
        <taxon>Vertebrata</taxon>
        <taxon>Euteleostomi</taxon>
        <taxon>Mammalia</taxon>
        <taxon>Eutheria</taxon>
        <taxon>Euarchontoglires</taxon>
        <taxon>Glires</taxon>
        <taxon>Rodentia</taxon>
        <taxon>Hystricomorpha</taxon>
        <taxon>Bathyergidae</taxon>
        <taxon>Fukomys</taxon>
    </lineage>
</organism>